<dbReference type="GO" id="GO:0006417">
    <property type="term" value="P:regulation of translation"/>
    <property type="evidence" value="ECO:0007669"/>
    <property type="project" value="UniProtKB-KW"/>
</dbReference>
<dbReference type="WBParaSite" id="Csp11.Scaffold458.g1390.t1">
    <property type="protein sequence ID" value="Csp11.Scaffold458.g1390.t1"/>
    <property type="gene ID" value="Csp11.Scaffold458.g1390"/>
</dbReference>
<evidence type="ECO:0000256" key="3">
    <source>
        <dbReference type="ARBA" id="ARBA00013819"/>
    </source>
</evidence>
<dbReference type="AlphaFoldDB" id="A0A1I7T131"/>
<name>A0A1I7T131_9PELO</name>
<accession>A0A1I7T131</accession>
<evidence type="ECO:0000256" key="10">
    <source>
        <dbReference type="SAM" id="MobiDB-lite"/>
    </source>
</evidence>
<dbReference type="eggNOG" id="KOG2315">
    <property type="taxonomic scope" value="Eukaryota"/>
</dbReference>
<proteinExistence type="inferred from homology"/>
<organism evidence="12 13">
    <name type="scientific">Caenorhabditis tropicalis</name>
    <dbReference type="NCBI Taxonomy" id="1561998"/>
    <lineage>
        <taxon>Eukaryota</taxon>
        <taxon>Metazoa</taxon>
        <taxon>Ecdysozoa</taxon>
        <taxon>Nematoda</taxon>
        <taxon>Chromadorea</taxon>
        <taxon>Rhabditida</taxon>
        <taxon>Rhabditina</taxon>
        <taxon>Rhabditomorpha</taxon>
        <taxon>Rhabditoidea</taxon>
        <taxon>Rhabditidae</taxon>
        <taxon>Peloderinae</taxon>
        <taxon>Caenorhabditis</taxon>
    </lineage>
</organism>
<dbReference type="GO" id="GO:0003743">
    <property type="term" value="F:translation initiation factor activity"/>
    <property type="evidence" value="ECO:0007669"/>
    <property type="project" value="UniProtKB-UniRule"/>
</dbReference>
<reference evidence="13" key="1">
    <citation type="submission" date="2016-11" db="UniProtKB">
        <authorList>
            <consortium name="WormBaseParasite"/>
        </authorList>
    </citation>
    <scope>IDENTIFICATION</scope>
</reference>
<sequence>MFIYLLYGQGGCTVQQRSSQGFYLKRGLGKDAVVVFEQNNTSKEVACNVFAYSNNGQLFAYCDNQVTRVFEIATNKEILCVELKRTRKILFSPKDNFLLTFEPYAIYGSKTSENQKPEPNVRVYNLADGKHVSTFSAPKESSWEPQFSDDESLAARMVGSEIMFYTNMSFDRYDHKLVEKGMTSFALSPGPAPNHVAVYVPATGSNPARVRVHKVSQSFPVIANRTFYKSDKATITWNQRGNALLILASVDVDKTNQSYYGEQSLYLINIQSGESVIVPLEKQGPIYAAKWNPNGREFAVCYGYMPAKVTFYNPKGAAIFDLQEGPRNDVFYNAFGNIVLICGFGNISKGKMEFWDVENKKEIISIEVPNTTLFDWAPDGQHFVTCTTAPRLRIDNCYRFWHYTGRMIAETNFDTPKELWEVRWRPMMGYNKFAIKELTKTDKMAAGLPIKKKDASHPLNNVPAGAVRQAGAYIPPHLRKPLGGGGSAGPPSAAPPAPGNQNQRPQQNRSNGNGNAPQPFRPQQSEQERKMFQLKKKVDEIQVLKQRVANGDQLQPNQMEKIKREDEYLADLAKLTI</sequence>
<keyword evidence="6" id="KW-0677">Repeat</keyword>
<evidence type="ECO:0000256" key="4">
    <source>
        <dbReference type="ARBA" id="ARBA00022540"/>
    </source>
</evidence>
<dbReference type="Gene3D" id="2.130.10.10">
    <property type="entry name" value="YVTN repeat-like/Quinoprotein amine dehydrogenase"/>
    <property type="match status" value="2"/>
</dbReference>
<keyword evidence="7 9" id="KW-0810">Translation regulation</keyword>
<dbReference type="InterPro" id="IPR013979">
    <property type="entry name" value="TIF_beta_prop-like"/>
</dbReference>
<comment type="function">
    <text evidence="1 9">Functions in the early steps of protein synthesis of a small number of specific mRNAs. Acts by directing the binding of methionyl-tRNAi to 40S ribosomal subunits. In contrast to the eIF-2 complex, it binds methionyl-tRNAi to 40S subunits in a codon-dependent manner, whereas the eIF-2 complex binds methionyl-tRNAi to 40S subunits in a GTP-dependent manner.</text>
</comment>
<evidence type="ECO:0000313" key="12">
    <source>
        <dbReference type="Proteomes" id="UP000095282"/>
    </source>
</evidence>
<evidence type="ECO:0000256" key="6">
    <source>
        <dbReference type="ARBA" id="ARBA00022737"/>
    </source>
</evidence>
<evidence type="ECO:0000256" key="7">
    <source>
        <dbReference type="ARBA" id="ARBA00022845"/>
    </source>
</evidence>
<keyword evidence="12" id="KW-1185">Reference proteome</keyword>
<dbReference type="PANTHER" id="PTHR13227:SF0">
    <property type="entry name" value="EUKARYOTIC TRANSLATION INITIATION FACTOR 2A"/>
    <property type="match status" value="1"/>
</dbReference>
<dbReference type="STRING" id="1561998.A0A1I7T131"/>
<dbReference type="PANTHER" id="PTHR13227">
    <property type="entry name" value="EUKARYOTIC TRANSLATION INITIATION FACTOR 2A"/>
    <property type="match status" value="1"/>
</dbReference>
<dbReference type="GO" id="GO:0022627">
    <property type="term" value="C:cytosolic small ribosomal subunit"/>
    <property type="evidence" value="ECO:0007669"/>
    <property type="project" value="TreeGrafter"/>
</dbReference>
<evidence type="ECO:0000256" key="1">
    <source>
        <dbReference type="ARBA" id="ARBA00003993"/>
    </source>
</evidence>
<dbReference type="InterPro" id="IPR015943">
    <property type="entry name" value="WD40/YVTN_repeat-like_dom_sf"/>
</dbReference>
<dbReference type="SUPFAM" id="SSF50978">
    <property type="entry name" value="WD40 repeat-like"/>
    <property type="match status" value="1"/>
</dbReference>
<evidence type="ECO:0000256" key="5">
    <source>
        <dbReference type="ARBA" id="ARBA00022574"/>
    </source>
</evidence>
<feature type="domain" description="Translation initiation factor beta propellor-like" evidence="11">
    <location>
        <begin position="225"/>
        <end position="422"/>
    </location>
</feature>
<dbReference type="GO" id="GO:0000049">
    <property type="term" value="F:tRNA binding"/>
    <property type="evidence" value="ECO:0007669"/>
    <property type="project" value="UniProtKB-UniRule"/>
</dbReference>
<dbReference type="InterPro" id="IPR011387">
    <property type="entry name" value="TIF2A"/>
</dbReference>
<feature type="region of interest" description="Disordered" evidence="10">
    <location>
        <begin position="475"/>
        <end position="534"/>
    </location>
</feature>
<protein>
    <recommendedName>
        <fullName evidence="3 9">Eukaryotic translation initiation factor 2A</fullName>
        <shortName evidence="9">eIF-2A</shortName>
    </recommendedName>
</protein>
<keyword evidence="4 9" id="KW-0396">Initiation factor</keyword>
<dbReference type="InterPro" id="IPR036322">
    <property type="entry name" value="WD40_repeat_dom_sf"/>
</dbReference>
<dbReference type="Proteomes" id="UP000095282">
    <property type="component" value="Unplaced"/>
</dbReference>
<keyword evidence="8 9" id="KW-0648">Protein biosynthesis</keyword>
<evidence type="ECO:0000256" key="8">
    <source>
        <dbReference type="ARBA" id="ARBA00022917"/>
    </source>
</evidence>
<evidence type="ECO:0000313" key="13">
    <source>
        <dbReference type="WBParaSite" id="Csp11.Scaffold458.g1390.t1"/>
    </source>
</evidence>
<comment type="similarity">
    <text evidence="2 9">Belongs to the WD repeat EIF2A family.</text>
</comment>
<keyword evidence="5" id="KW-0853">WD repeat</keyword>
<dbReference type="Pfam" id="PF08662">
    <property type="entry name" value="eIF2A"/>
    <property type="match status" value="1"/>
</dbReference>
<dbReference type="GO" id="GO:0003729">
    <property type="term" value="F:mRNA binding"/>
    <property type="evidence" value="ECO:0007669"/>
    <property type="project" value="TreeGrafter"/>
</dbReference>
<evidence type="ECO:0000259" key="11">
    <source>
        <dbReference type="Pfam" id="PF08662"/>
    </source>
</evidence>
<dbReference type="PIRSF" id="PIRSF017222">
    <property type="entry name" value="eIF2A"/>
    <property type="match status" value="1"/>
</dbReference>
<dbReference type="FunFam" id="2.130.10.10:FF:000854">
    <property type="entry name" value="Eukaryotic translation initiation factor 2A"/>
    <property type="match status" value="1"/>
</dbReference>
<evidence type="ECO:0000256" key="2">
    <source>
        <dbReference type="ARBA" id="ARBA00009573"/>
    </source>
</evidence>
<feature type="compositionally biased region" description="Low complexity" evidence="10">
    <location>
        <begin position="499"/>
        <end position="515"/>
    </location>
</feature>
<evidence type="ECO:0000256" key="9">
    <source>
        <dbReference type="PIRNR" id="PIRNR017222"/>
    </source>
</evidence>
<dbReference type="GO" id="GO:0043022">
    <property type="term" value="F:ribosome binding"/>
    <property type="evidence" value="ECO:0007669"/>
    <property type="project" value="UniProtKB-UniRule"/>
</dbReference>